<reference evidence="1" key="1">
    <citation type="submission" date="2016-07" db="EMBL/GenBank/DDBJ databases">
        <authorList>
            <person name="Bretaudeau A."/>
        </authorList>
    </citation>
    <scope>NUCLEOTIDE SEQUENCE</scope>
    <source>
        <strain evidence="1">Rice</strain>
        <tissue evidence="1">Whole body</tissue>
    </source>
</reference>
<organism evidence="1">
    <name type="scientific">Spodoptera frugiperda</name>
    <name type="common">Fall armyworm</name>
    <dbReference type="NCBI Taxonomy" id="7108"/>
    <lineage>
        <taxon>Eukaryota</taxon>
        <taxon>Metazoa</taxon>
        <taxon>Ecdysozoa</taxon>
        <taxon>Arthropoda</taxon>
        <taxon>Hexapoda</taxon>
        <taxon>Insecta</taxon>
        <taxon>Pterygota</taxon>
        <taxon>Neoptera</taxon>
        <taxon>Endopterygota</taxon>
        <taxon>Lepidoptera</taxon>
        <taxon>Glossata</taxon>
        <taxon>Ditrysia</taxon>
        <taxon>Noctuoidea</taxon>
        <taxon>Noctuidae</taxon>
        <taxon>Amphipyrinae</taxon>
        <taxon>Spodoptera</taxon>
    </lineage>
</organism>
<protein>
    <submittedName>
        <fullName evidence="1">SFRICE_025600</fullName>
    </submittedName>
</protein>
<dbReference type="AlphaFoldDB" id="A0A2H1WBY1"/>
<proteinExistence type="predicted"/>
<gene>
    <name evidence="1" type="ORF">SFRICE_025600</name>
</gene>
<sequence>MQDLWRIMHVWVRVQDRVHLQDTEGMPQRLERKEFKYLQSPTVLEGKLYTNYSRSRLHLQM</sequence>
<name>A0A2H1WBY1_SPOFR</name>
<dbReference type="EMBL" id="ODYU01007641">
    <property type="protein sequence ID" value="SOQ50595.1"/>
    <property type="molecule type" value="Genomic_DNA"/>
</dbReference>
<evidence type="ECO:0000313" key="1">
    <source>
        <dbReference type="EMBL" id="SOQ50595.1"/>
    </source>
</evidence>
<accession>A0A2H1WBY1</accession>